<dbReference type="EMBL" id="CAXAMM010001725">
    <property type="protein sequence ID" value="CAK8993184.1"/>
    <property type="molecule type" value="Genomic_DNA"/>
</dbReference>
<evidence type="ECO:0000313" key="3">
    <source>
        <dbReference type="EMBL" id="CAK8993184.1"/>
    </source>
</evidence>
<dbReference type="InterPro" id="IPR036034">
    <property type="entry name" value="PDZ_sf"/>
</dbReference>
<feature type="compositionally biased region" description="Basic and acidic residues" evidence="1">
    <location>
        <begin position="231"/>
        <end position="242"/>
    </location>
</feature>
<name>A0ABP0HVN1_9DINO</name>
<organism evidence="3 4">
    <name type="scientific">Durusdinium trenchii</name>
    <dbReference type="NCBI Taxonomy" id="1381693"/>
    <lineage>
        <taxon>Eukaryota</taxon>
        <taxon>Sar</taxon>
        <taxon>Alveolata</taxon>
        <taxon>Dinophyceae</taxon>
        <taxon>Suessiales</taxon>
        <taxon>Symbiodiniaceae</taxon>
        <taxon>Durusdinium</taxon>
    </lineage>
</organism>
<accession>A0ABP0HVN1</accession>
<keyword evidence="4" id="KW-1185">Reference proteome</keyword>
<dbReference type="InterPro" id="IPR001478">
    <property type="entry name" value="PDZ"/>
</dbReference>
<evidence type="ECO:0000259" key="2">
    <source>
        <dbReference type="SMART" id="SM00228"/>
    </source>
</evidence>
<feature type="region of interest" description="Disordered" evidence="1">
    <location>
        <begin position="231"/>
        <end position="261"/>
    </location>
</feature>
<dbReference type="Proteomes" id="UP001642464">
    <property type="component" value="Unassembled WGS sequence"/>
</dbReference>
<evidence type="ECO:0000313" key="4">
    <source>
        <dbReference type="Proteomes" id="UP001642464"/>
    </source>
</evidence>
<sequence length="345" mass="39745">MDLTQREEQVLTADDTVGSLGLVFMSLPPLPPPPMIVKHVHEGTWAENAGIGPGCEVLELGGLKVGSMTREEFTQAIKSRPLRIRVQPPNCGAWKQVAHFQKETVRLQFKKVMLQKALRDEHDKVKTELGIDIQAEEDRKNKNNQTKAEILQQRQRVEDQKQQLVAQEAELQKMREKCEVYERETQNRRKAMQAESLYLEKQQAELDRARHEFNEMRKNALEALEKEKQEVAGERKKLEAQKDVTSIAQEERDDLESERHRLQQQSQELLADRATFEAAVEQMKVDLEQQKARLLQERAEMEEDVEEILAQQKELQAQKAKMGSLETDLEKQKAELKAASLHGKA</sequence>
<feature type="domain" description="PDZ" evidence="2">
    <location>
        <begin position="18"/>
        <end position="90"/>
    </location>
</feature>
<evidence type="ECO:0000256" key="1">
    <source>
        <dbReference type="SAM" id="MobiDB-lite"/>
    </source>
</evidence>
<gene>
    <name evidence="3" type="ORF">SCF082_LOCUS3406</name>
</gene>
<proteinExistence type="predicted"/>
<dbReference type="Gene3D" id="2.30.42.10">
    <property type="match status" value="1"/>
</dbReference>
<comment type="caution">
    <text evidence="3">The sequence shown here is derived from an EMBL/GenBank/DDBJ whole genome shotgun (WGS) entry which is preliminary data.</text>
</comment>
<dbReference type="SUPFAM" id="SSF50156">
    <property type="entry name" value="PDZ domain-like"/>
    <property type="match status" value="1"/>
</dbReference>
<reference evidence="3 4" key="1">
    <citation type="submission" date="2024-02" db="EMBL/GenBank/DDBJ databases">
        <authorList>
            <person name="Chen Y."/>
            <person name="Shah S."/>
            <person name="Dougan E. K."/>
            <person name="Thang M."/>
            <person name="Chan C."/>
        </authorList>
    </citation>
    <scope>NUCLEOTIDE SEQUENCE [LARGE SCALE GENOMIC DNA]</scope>
</reference>
<dbReference type="SMART" id="SM00228">
    <property type="entry name" value="PDZ"/>
    <property type="match status" value="1"/>
</dbReference>
<protein>
    <submittedName>
        <fullName evidence="3">PDZ domain-containing protein</fullName>
    </submittedName>
</protein>